<dbReference type="InterPro" id="IPR029442">
    <property type="entry name" value="GyrI-like"/>
</dbReference>
<dbReference type="InterPro" id="IPR011256">
    <property type="entry name" value="Reg_factor_effector_dom_sf"/>
</dbReference>
<dbReference type="Proteomes" id="UP001232584">
    <property type="component" value="Unassembled WGS sequence"/>
</dbReference>
<evidence type="ECO:0000256" key="5">
    <source>
        <dbReference type="SAM" id="Coils"/>
    </source>
</evidence>
<evidence type="ECO:0000259" key="6">
    <source>
        <dbReference type="PROSITE" id="PS50937"/>
    </source>
</evidence>
<feature type="domain" description="HTH merR-type" evidence="6">
    <location>
        <begin position="1"/>
        <end position="71"/>
    </location>
</feature>
<feature type="coiled-coil region" evidence="5">
    <location>
        <begin position="86"/>
        <end position="113"/>
    </location>
</feature>
<evidence type="ECO:0000313" key="8">
    <source>
        <dbReference type="Proteomes" id="UP001232584"/>
    </source>
</evidence>
<comment type="caution">
    <text evidence="7">The sequence shown here is derived from an EMBL/GenBank/DDBJ whole genome shotgun (WGS) entry which is preliminary data.</text>
</comment>
<dbReference type="InterPro" id="IPR010499">
    <property type="entry name" value="AraC_E-bd"/>
</dbReference>
<dbReference type="Pfam" id="PF06445">
    <property type="entry name" value="GyrI-like"/>
    <property type="match status" value="1"/>
</dbReference>
<dbReference type="SUPFAM" id="SSF46955">
    <property type="entry name" value="Putative DNA-binding domain"/>
    <property type="match status" value="1"/>
</dbReference>
<name>A0ABU0MXR5_9FIRM</name>
<keyword evidence="2" id="KW-0805">Transcription regulation</keyword>
<keyword evidence="8" id="KW-1185">Reference proteome</keyword>
<dbReference type="PROSITE" id="PS50937">
    <property type="entry name" value="HTH_MERR_2"/>
    <property type="match status" value="1"/>
</dbReference>
<protein>
    <submittedName>
        <fullName evidence="7">DNA-binding transcriptional MerR regulator</fullName>
    </submittedName>
</protein>
<keyword evidence="1" id="KW-0678">Repressor</keyword>
<organism evidence="7 8">
    <name type="scientific">Paraclostridium ghonii</name>
    <dbReference type="NCBI Taxonomy" id="29358"/>
    <lineage>
        <taxon>Bacteria</taxon>
        <taxon>Bacillati</taxon>
        <taxon>Bacillota</taxon>
        <taxon>Clostridia</taxon>
        <taxon>Peptostreptococcales</taxon>
        <taxon>Peptostreptococcaceae</taxon>
        <taxon>Paraclostridium</taxon>
    </lineage>
</organism>
<dbReference type="InterPro" id="IPR009061">
    <property type="entry name" value="DNA-bd_dom_put_sf"/>
</dbReference>
<keyword evidence="5" id="KW-0175">Coiled coil</keyword>
<accession>A0ABU0MXR5</accession>
<dbReference type="Gene3D" id="1.10.1660.10">
    <property type="match status" value="1"/>
</dbReference>
<dbReference type="PANTHER" id="PTHR30204">
    <property type="entry name" value="REDOX-CYCLING DRUG-SENSING TRANSCRIPTIONAL ACTIVATOR SOXR"/>
    <property type="match status" value="1"/>
</dbReference>
<dbReference type="GO" id="GO:0003677">
    <property type="term" value="F:DNA binding"/>
    <property type="evidence" value="ECO:0007669"/>
    <property type="project" value="UniProtKB-KW"/>
</dbReference>
<dbReference type="InterPro" id="IPR047057">
    <property type="entry name" value="MerR_fam"/>
</dbReference>
<evidence type="ECO:0000256" key="2">
    <source>
        <dbReference type="ARBA" id="ARBA00023015"/>
    </source>
</evidence>
<evidence type="ECO:0000256" key="4">
    <source>
        <dbReference type="ARBA" id="ARBA00023163"/>
    </source>
</evidence>
<proteinExistence type="predicted"/>
<gene>
    <name evidence="7" type="ORF">QOZ92_000748</name>
</gene>
<reference evidence="7 8" key="1">
    <citation type="submission" date="2023-07" db="EMBL/GenBank/DDBJ databases">
        <title>Genomic Encyclopedia of Type Strains, Phase IV (KMG-IV): sequencing the most valuable type-strain genomes for metagenomic binning, comparative biology and taxonomic classification.</title>
        <authorList>
            <person name="Goeker M."/>
        </authorList>
    </citation>
    <scope>NUCLEOTIDE SEQUENCE [LARGE SCALE GENOMIC DNA]</scope>
    <source>
        <strain evidence="7 8">DSM 15049</strain>
    </source>
</reference>
<keyword evidence="3 7" id="KW-0238">DNA-binding</keyword>
<dbReference type="RefSeq" id="WP_307503209.1">
    <property type="nucleotide sequence ID" value="NZ_BAAACE010000029.1"/>
</dbReference>
<dbReference type="SMART" id="SM00871">
    <property type="entry name" value="AraC_E_bind"/>
    <property type="match status" value="1"/>
</dbReference>
<keyword evidence="4" id="KW-0804">Transcription</keyword>
<dbReference type="EMBL" id="JAUSWG010000002">
    <property type="protein sequence ID" value="MDQ0555635.1"/>
    <property type="molecule type" value="Genomic_DNA"/>
</dbReference>
<dbReference type="SMART" id="SM00422">
    <property type="entry name" value="HTH_MERR"/>
    <property type="match status" value="1"/>
</dbReference>
<dbReference type="PANTHER" id="PTHR30204:SF69">
    <property type="entry name" value="MERR-FAMILY TRANSCRIPTIONAL REGULATOR"/>
    <property type="match status" value="1"/>
</dbReference>
<evidence type="ECO:0000256" key="1">
    <source>
        <dbReference type="ARBA" id="ARBA00022491"/>
    </source>
</evidence>
<dbReference type="InterPro" id="IPR000551">
    <property type="entry name" value="MerR-type_HTH_dom"/>
</dbReference>
<sequence length="267" mass="31765">MYKIGEFSKLTQISTKTLRYYDEEYILVPSYRDSNNGYRYYNEEDYKKAILILELRNLEFSILEIKDILSICKDKEDILYIFKEKSDMIKNQINELEKTLNKLNDYKRIEIQENKMNEYKIEFKTMPAITVAALRFTGKYSDVGQYFSEIYKIVKNNSNGYPFCLHYDNEYKENADIEVCVPIKKIIKSDKITIRQIPKVEAITTIHNGNYTEINKAYKEIFNYKNTNDINCSIPHREIYRKGPGRVFKGNPKKYVTEIVMPITREE</sequence>
<dbReference type="SUPFAM" id="SSF55136">
    <property type="entry name" value="Probable bacterial effector-binding domain"/>
    <property type="match status" value="1"/>
</dbReference>
<evidence type="ECO:0000313" key="7">
    <source>
        <dbReference type="EMBL" id="MDQ0555635.1"/>
    </source>
</evidence>
<evidence type="ECO:0000256" key="3">
    <source>
        <dbReference type="ARBA" id="ARBA00023125"/>
    </source>
</evidence>
<dbReference type="Pfam" id="PF13411">
    <property type="entry name" value="MerR_1"/>
    <property type="match status" value="1"/>
</dbReference>
<dbReference type="Gene3D" id="3.20.80.10">
    <property type="entry name" value="Regulatory factor, effector binding domain"/>
    <property type="match status" value="1"/>
</dbReference>